<reference evidence="4 5" key="1">
    <citation type="journal article" date="2023" name="Sci. Data">
        <title>Genome assembly of the Korean intertidal mud-creeper Batillaria attramentaria.</title>
        <authorList>
            <person name="Patra A.K."/>
            <person name="Ho P.T."/>
            <person name="Jun S."/>
            <person name="Lee S.J."/>
            <person name="Kim Y."/>
            <person name="Won Y.J."/>
        </authorList>
    </citation>
    <scope>NUCLEOTIDE SEQUENCE [LARGE SCALE GENOMIC DNA]</scope>
    <source>
        <strain evidence="4">Wonlab-2016</strain>
    </source>
</reference>
<sequence>MDEDRKRVVQDYVANLPKRSSSSSLSREQVSLKVLLIGDPMVGKTSLVQRYVNGKFLHHYKATFGVDYRVKVLRWSDDKDVQLQLWDIAGTEQMSAVTRAYYKNANGCLLLFDLTELSTFTSVPRWKEELDSKGGTDVPCLLLGNKCDLEGWAVSEDSMRQISFCNFIGCRKISVKENVGVDDAF</sequence>
<dbReference type="NCBIfam" id="TIGR00231">
    <property type="entry name" value="small_GTP"/>
    <property type="match status" value="1"/>
</dbReference>
<comment type="caution">
    <text evidence="4">The sequence shown here is derived from an EMBL/GenBank/DDBJ whole genome shotgun (WGS) entry which is preliminary data.</text>
</comment>
<feature type="non-terminal residue" evidence="4">
    <location>
        <position position="185"/>
    </location>
</feature>
<dbReference type="Pfam" id="PF00071">
    <property type="entry name" value="Ras"/>
    <property type="match status" value="1"/>
</dbReference>
<dbReference type="SMART" id="SM00174">
    <property type="entry name" value="RHO"/>
    <property type="match status" value="1"/>
</dbReference>
<evidence type="ECO:0000256" key="2">
    <source>
        <dbReference type="ARBA" id="ARBA00022741"/>
    </source>
</evidence>
<dbReference type="PANTHER" id="PTHR47981">
    <property type="entry name" value="RAB FAMILY"/>
    <property type="match status" value="1"/>
</dbReference>
<comment type="similarity">
    <text evidence="1">Belongs to the small GTPase superfamily. Rab family.</text>
</comment>
<evidence type="ECO:0008006" key="6">
    <source>
        <dbReference type="Google" id="ProtNLM"/>
    </source>
</evidence>
<dbReference type="InterPro" id="IPR001806">
    <property type="entry name" value="Small_GTPase"/>
</dbReference>
<dbReference type="PROSITE" id="PS51421">
    <property type="entry name" value="RAS"/>
    <property type="match status" value="1"/>
</dbReference>
<proteinExistence type="inferred from homology"/>
<gene>
    <name evidence="4" type="ORF">BaRGS_00034950</name>
</gene>
<evidence type="ECO:0000256" key="3">
    <source>
        <dbReference type="ARBA" id="ARBA00023134"/>
    </source>
</evidence>
<organism evidence="4 5">
    <name type="scientific">Batillaria attramentaria</name>
    <dbReference type="NCBI Taxonomy" id="370345"/>
    <lineage>
        <taxon>Eukaryota</taxon>
        <taxon>Metazoa</taxon>
        <taxon>Spiralia</taxon>
        <taxon>Lophotrochozoa</taxon>
        <taxon>Mollusca</taxon>
        <taxon>Gastropoda</taxon>
        <taxon>Caenogastropoda</taxon>
        <taxon>Sorbeoconcha</taxon>
        <taxon>Cerithioidea</taxon>
        <taxon>Batillariidae</taxon>
        <taxon>Batillaria</taxon>
    </lineage>
</organism>
<protein>
    <recommendedName>
        <fullName evidence="6">Ras-related protein Rab</fullName>
    </recommendedName>
</protein>
<dbReference type="Proteomes" id="UP001519460">
    <property type="component" value="Unassembled WGS sequence"/>
</dbReference>
<accession>A0ABD0JFT8</accession>
<evidence type="ECO:0000313" key="5">
    <source>
        <dbReference type="Proteomes" id="UP001519460"/>
    </source>
</evidence>
<evidence type="ECO:0000313" key="4">
    <source>
        <dbReference type="EMBL" id="KAK7473782.1"/>
    </source>
</evidence>
<dbReference type="SUPFAM" id="SSF52540">
    <property type="entry name" value="P-loop containing nucleoside triphosphate hydrolases"/>
    <property type="match status" value="1"/>
</dbReference>
<dbReference type="AlphaFoldDB" id="A0ABD0JFT8"/>
<keyword evidence="2" id="KW-0547">Nucleotide-binding</keyword>
<dbReference type="PRINTS" id="PR00449">
    <property type="entry name" value="RASTRNSFRMNG"/>
</dbReference>
<dbReference type="PROSITE" id="PS51419">
    <property type="entry name" value="RAB"/>
    <property type="match status" value="1"/>
</dbReference>
<dbReference type="InterPro" id="IPR027417">
    <property type="entry name" value="P-loop_NTPase"/>
</dbReference>
<dbReference type="FunFam" id="3.40.50.300:FF:001447">
    <property type="entry name" value="Ras-related protein Rab-1B"/>
    <property type="match status" value="1"/>
</dbReference>
<keyword evidence="5" id="KW-1185">Reference proteome</keyword>
<evidence type="ECO:0000256" key="1">
    <source>
        <dbReference type="ARBA" id="ARBA00006270"/>
    </source>
</evidence>
<dbReference type="PANTHER" id="PTHR47981:SF42">
    <property type="entry name" value="RAS-RELATED PROTEIN RAB-7L1-LIKE ISOFORM X1"/>
    <property type="match status" value="1"/>
</dbReference>
<name>A0ABD0JFT8_9CAEN</name>
<dbReference type="EMBL" id="JACVVK020000457">
    <property type="protein sequence ID" value="KAK7473782.1"/>
    <property type="molecule type" value="Genomic_DNA"/>
</dbReference>
<keyword evidence="3" id="KW-0342">GTP-binding</keyword>
<dbReference type="GO" id="GO:0005525">
    <property type="term" value="F:GTP binding"/>
    <property type="evidence" value="ECO:0007669"/>
    <property type="project" value="UniProtKB-KW"/>
</dbReference>
<dbReference type="Gene3D" id="3.40.50.300">
    <property type="entry name" value="P-loop containing nucleotide triphosphate hydrolases"/>
    <property type="match status" value="1"/>
</dbReference>
<dbReference type="InterPro" id="IPR005225">
    <property type="entry name" value="Small_GTP-bd"/>
</dbReference>
<dbReference type="SMART" id="SM00173">
    <property type="entry name" value="RAS"/>
    <property type="match status" value="1"/>
</dbReference>
<dbReference type="SMART" id="SM00175">
    <property type="entry name" value="RAB"/>
    <property type="match status" value="1"/>
</dbReference>